<dbReference type="KEGG" id="nsa:Nitsa_1620"/>
<dbReference type="eggNOG" id="COG3706">
    <property type="taxonomic scope" value="Bacteria"/>
</dbReference>
<accession>E6X0T6</accession>
<evidence type="ECO:0000259" key="5">
    <source>
        <dbReference type="PROSITE" id="PS50887"/>
    </source>
</evidence>
<dbReference type="EMBL" id="CP002452">
    <property type="protein sequence ID" value="ADV46868.1"/>
    <property type="molecule type" value="Genomic_DNA"/>
</dbReference>
<evidence type="ECO:0000256" key="2">
    <source>
        <dbReference type="ARBA" id="ARBA00034247"/>
    </source>
</evidence>
<dbReference type="InterPro" id="IPR001789">
    <property type="entry name" value="Sig_transdc_resp-reg_receiver"/>
</dbReference>
<evidence type="ECO:0000256" key="1">
    <source>
        <dbReference type="ARBA" id="ARBA00012528"/>
    </source>
</evidence>
<evidence type="ECO:0000256" key="3">
    <source>
        <dbReference type="PROSITE-ProRule" id="PRU00169"/>
    </source>
</evidence>
<keyword evidence="3" id="KW-0597">Phosphoprotein</keyword>
<feature type="domain" description="Response regulatory" evidence="4">
    <location>
        <begin position="6"/>
        <end position="121"/>
    </location>
</feature>
<reference evidence="7" key="2">
    <citation type="submission" date="2011-01" db="EMBL/GenBank/DDBJ databases">
        <title>The complete genome of Nitratifractor salsuginis DSM 16511.</title>
        <authorList>
            <consortium name="US DOE Joint Genome Institute (JGI-PGF)"/>
            <person name="Lucas S."/>
            <person name="Copeland A."/>
            <person name="Lapidus A."/>
            <person name="Bruce D."/>
            <person name="Goodwin L."/>
            <person name="Pitluck S."/>
            <person name="Kyrpides N."/>
            <person name="Mavromatis K."/>
            <person name="Ivanova N."/>
            <person name="Mikhailova N."/>
            <person name="Zeytun A."/>
            <person name="Detter J.C."/>
            <person name="Tapia R."/>
            <person name="Han C."/>
            <person name="Land M."/>
            <person name="Hauser L."/>
            <person name="Markowitz V."/>
            <person name="Cheng J.-F."/>
            <person name="Hugenholtz P."/>
            <person name="Woyke T."/>
            <person name="Wu D."/>
            <person name="Tindall B."/>
            <person name="Schuetze A."/>
            <person name="Brambilla E."/>
            <person name="Klenk H.-P."/>
            <person name="Eisen J.A."/>
        </authorList>
    </citation>
    <scope>NUCLEOTIDE SEQUENCE [LARGE SCALE GENOMIC DNA]</scope>
    <source>
        <strain evidence="7">DSM 16511 / JCM 12458 / E9I37-1</strain>
    </source>
</reference>
<dbReference type="Proteomes" id="UP000008633">
    <property type="component" value="Chromosome"/>
</dbReference>
<proteinExistence type="predicted"/>
<dbReference type="SUPFAM" id="SSF52172">
    <property type="entry name" value="CheY-like"/>
    <property type="match status" value="1"/>
</dbReference>
<dbReference type="GO" id="GO:0052621">
    <property type="term" value="F:diguanylate cyclase activity"/>
    <property type="evidence" value="ECO:0007669"/>
    <property type="project" value="UniProtKB-EC"/>
</dbReference>
<protein>
    <recommendedName>
        <fullName evidence="1">diguanylate cyclase</fullName>
        <ecNumber evidence="1">2.7.7.65</ecNumber>
    </recommendedName>
</protein>
<dbReference type="GO" id="GO:0000160">
    <property type="term" value="P:phosphorelay signal transduction system"/>
    <property type="evidence" value="ECO:0007669"/>
    <property type="project" value="InterPro"/>
</dbReference>
<organism evidence="6 7">
    <name type="scientific">Nitratifractor salsuginis (strain DSM 16511 / JCM 12458 / E9I37-1)</name>
    <dbReference type="NCBI Taxonomy" id="749222"/>
    <lineage>
        <taxon>Bacteria</taxon>
        <taxon>Pseudomonadati</taxon>
        <taxon>Campylobacterota</taxon>
        <taxon>Epsilonproteobacteria</taxon>
        <taxon>Campylobacterales</taxon>
        <taxon>Sulfurovaceae</taxon>
        <taxon>Nitratifractor</taxon>
    </lineage>
</organism>
<dbReference type="InterPro" id="IPR043128">
    <property type="entry name" value="Rev_trsase/Diguanyl_cyclase"/>
</dbReference>
<name>E6X0T6_NITSE</name>
<dbReference type="CDD" id="cd17536">
    <property type="entry name" value="REC_YesN-like"/>
    <property type="match status" value="1"/>
</dbReference>
<reference evidence="6 7" key="1">
    <citation type="journal article" date="2011" name="Stand. Genomic Sci.">
        <title>Complete genome sequence of Nitratifractor salsuginis type strain (E9I37-1).</title>
        <authorList>
            <person name="Anderson I."/>
            <person name="Sikorski J."/>
            <person name="Zeytun A."/>
            <person name="Nolan M."/>
            <person name="Lapidus A."/>
            <person name="Lucas S."/>
            <person name="Hammon N."/>
            <person name="Deshpande S."/>
            <person name="Cheng J.F."/>
            <person name="Tapia R."/>
            <person name="Han C."/>
            <person name="Goodwin L."/>
            <person name="Pitluck S."/>
            <person name="Liolios K."/>
            <person name="Pagani I."/>
            <person name="Ivanova N."/>
            <person name="Huntemann M."/>
            <person name="Mavromatis K."/>
            <person name="Ovchinikova G."/>
            <person name="Pati A."/>
            <person name="Chen A."/>
            <person name="Palaniappan K."/>
            <person name="Land M."/>
            <person name="Hauser L."/>
            <person name="Brambilla E.M."/>
            <person name="Ngatchou-Djao O.D."/>
            <person name="Rohde M."/>
            <person name="Tindall B.J."/>
            <person name="Goker M."/>
            <person name="Detter J.C."/>
            <person name="Woyke T."/>
            <person name="Bristow J."/>
            <person name="Eisen J.A."/>
            <person name="Markowitz V."/>
            <person name="Hugenholtz P."/>
            <person name="Klenk H.P."/>
            <person name="Kyrpides N.C."/>
        </authorList>
    </citation>
    <scope>NUCLEOTIDE SEQUENCE [LARGE SCALE GENOMIC DNA]</scope>
    <source>
        <strain evidence="7">DSM 16511 / JCM 12458 / E9I37-1</strain>
    </source>
</reference>
<dbReference type="Gene3D" id="3.30.70.270">
    <property type="match status" value="1"/>
</dbReference>
<feature type="domain" description="GGDEF" evidence="5">
    <location>
        <begin position="295"/>
        <end position="426"/>
    </location>
</feature>
<dbReference type="PANTHER" id="PTHR45138">
    <property type="entry name" value="REGULATORY COMPONENTS OF SENSORY TRANSDUCTION SYSTEM"/>
    <property type="match status" value="1"/>
</dbReference>
<dbReference type="PROSITE" id="PS50887">
    <property type="entry name" value="GGDEF"/>
    <property type="match status" value="1"/>
</dbReference>
<evidence type="ECO:0000259" key="4">
    <source>
        <dbReference type="PROSITE" id="PS50110"/>
    </source>
</evidence>
<gene>
    <name evidence="6" type="ordered locus">Nitsa_1620</name>
</gene>
<sequence>MNSELKILFVEDEEGIREELGYYLRHVASGGVLTAENGEEGLKLYREHQPDIVITDLEMPGMHGSQMIRQIKEINPSQAIIVTTAHSDTRFLMKAIELKVDHYLLKPINLELLEDKIRQIEHQIELERRVEQQRIIMEEISAIKGNMLVVLDRQMKAIFLNRGYLEYIGCDSLEMCRQKLPSLAQYMVDWEEGFAPESREEFEWVREIEALPSSRRIVALKKPFEDSETFYNVSLSSNPETGHRIVALSEITELISSRDFYRKQAKRDELTGLNNRFAFNRKFESLIPKALSENGQLSMILIDLDHFKAINDRYGHDFGDKVLTDVARVLEQCIGPKDFLARWGGEEFVVLSQRSLDEAIELAEEIRRKIMEIKYENGVQLHCSCGVSTLNPEEDARDAHKMFRRADKALYQAKNLGRNRVFYERRQRVR</sequence>
<dbReference type="FunFam" id="3.30.70.270:FF:000001">
    <property type="entry name" value="Diguanylate cyclase domain protein"/>
    <property type="match status" value="1"/>
</dbReference>
<dbReference type="CDD" id="cd01949">
    <property type="entry name" value="GGDEF"/>
    <property type="match status" value="1"/>
</dbReference>
<dbReference type="SUPFAM" id="SSF55073">
    <property type="entry name" value="Nucleotide cyclase"/>
    <property type="match status" value="1"/>
</dbReference>
<dbReference type="Gene3D" id="3.40.50.2300">
    <property type="match status" value="1"/>
</dbReference>
<dbReference type="Pfam" id="PF00990">
    <property type="entry name" value="GGDEF"/>
    <property type="match status" value="1"/>
</dbReference>
<dbReference type="RefSeq" id="WP_013554556.1">
    <property type="nucleotide sequence ID" value="NC_014935.1"/>
</dbReference>
<keyword evidence="7" id="KW-1185">Reference proteome</keyword>
<dbReference type="PANTHER" id="PTHR45138:SF9">
    <property type="entry name" value="DIGUANYLATE CYCLASE DGCM-RELATED"/>
    <property type="match status" value="1"/>
</dbReference>
<dbReference type="HOGENOM" id="CLU_000445_11_28_7"/>
<dbReference type="Pfam" id="PF00072">
    <property type="entry name" value="Response_reg"/>
    <property type="match status" value="1"/>
</dbReference>
<dbReference type="eggNOG" id="COG4753">
    <property type="taxonomic scope" value="Bacteria"/>
</dbReference>
<dbReference type="SMART" id="SM00267">
    <property type="entry name" value="GGDEF"/>
    <property type="match status" value="1"/>
</dbReference>
<dbReference type="InterPro" id="IPR000160">
    <property type="entry name" value="GGDEF_dom"/>
</dbReference>
<dbReference type="EC" id="2.7.7.65" evidence="1"/>
<dbReference type="InterPro" id="IPR011006">
    <property type="entry name" value="CheY-like_superfamily"/>
</dbReference>
<dbReference type="NCBIfam" id="TIGR00254">
    <property type="entry name" value="GGDEF"/>
    <property type="match status" value="1"/>
</dbReference>
<feature type="modified residue" description="4-aspartylphosphate" evidence="3">
    <location>
        <position position="56"/>
    </location>
</feature>
<comment type="catalytic activity">
    <reaction evidence="2">
        <text>2 GTP = 3',3'-c-di-GMP + 2 diphosphate</text>
        <dbReference type="Rhea" id="RHEA:24898"/>
        <dbReference type="ChEBI" id="CHEBI:33019"/>
        <dbReference type="ChEBI" id="CHEBI:37565"/>
        <dbReference type="ChEBI" id="CHEBI:58805"/>
        <dbReference type="EC" id="2.7.7.65"/>
    </reaction>
</comment>
<evidence type="ECO:0000313" key="7">
    <source>
        <dbReference type="Proteomes" id="UP000008633"/>
    </source>
</evidence>
<dbReference type="SMART" id="SM00448">
    <property type="entry name" value="REC"/>
    <property type="match status" value="1"/>
</dbReference>
<dbReference type="OrthoDB" id="9812260at2"/>
<dbReference type="InterPro" id="IPR029787">
    <property type="entry name" value="Nucleotide_cyclase"/>
</dbReference>
<dbReference type="AlphaFoldDB" id="E6X0T6"/>
<dbReference type="InterPro" id="IPR050469">
    <property type="entry name" value="Diguanylate_Cyclase"/>
</dbReference>
<evidence type="ECO:0000313" key="6">
    <source>
        <dbReference type="EMBL" id="ADV46868.1"/>
    </source>
</evidence>
<dbReference type="PROSITE" id="PS50110">
    <property type="entry name" value="RESPONSE_REGULATORY"/>
    <property type="match status" value="1"/>
</dbReference>
<dbReference type="STRING" id="749222.Nitsa_1620"/>